<organism evidence="3 4">
    <name type="scientific">Amycolatopsis pretoriensis</name>
    <dbReference type="NCBI Taxonomy" id="218821"/>
    <lineage>
        <taxon>Bacteria</taxon>
        <taxon>Bacillati</taxon>
        <taxon>Actinomycetota</taxon>
        <taxon>Actinomycetes</taxon>
        <taxon>Pseudonocardiales</taxon>
        <taxon>Pseudonocardiaceae</taxon>
        <taxon>Amycolatopsis</taxon>
    </lineage>
</organism>
<gene>
    <name evidence="3" type="ORF">SAMN05421837_12159</name>
</gene>
<name>A0A1H5RL50_9PSEU</name>
<keyword evidence="4" id="KW-1185">Reference proteome</keyword>
<dbReference type="Proteomes" id="UP000198878">
    <property type="component" value="Unassembled WGS sequence"/>
</dbReference>
<feature type="compositionally biased region" description="Basic and acidic residues" evidence="1">
    <location>
        <begin position="107"/>
        <end position="120"/>
    </location>
</feature>
<keyword evidence="2" id="KW-0472">Membrane</keyword>
<reference evidence="4" key="1">
    <citation type="submission" date="2016-10" db="EMBL/GenBank/DDBJ databases">
        <authorList>
            <person name="Varghese N."/>
            <person name="Submissions S."/>
        </authorList>
    </citation>
    <scope>NUCLEOTIDE SEQUENCE [LARGE SCALE GENOMIC DNA]</scope>
    <source>
        <strain evidence="4">DSM 44654</strain>
    </source>
</reference>
<accession>A0A1H5RL50</accession>
<dbReference type="OrthoDB" id="9984825at2"/>
<dbReference type="EMBL" id="FNUJ01000021">
    <property type="protein sequence ID" value="SEF38428.1"/>
    <property type="molecule type" value="Genomic_DNA"/>
</dbReference>
<protein>
    <submittedName>
        <fullName evidence="3">Uncharacterized protein</fullName>
    </submittedName>
</protein>
<keyword evidence="2" id="KW-1133">Transmembrane helix</keyword>
<dbReference type="AlphaFoldDB" id="A0A1H5RL50"/>
<evidence type="ECO:0000313" key="3">
    <source>
        <dbReference type="EMBL" id="SEF38428.1"/>
    </source>
</evidence>
<keyword evidence="2" id="KW-0812">Transmembrane</keyword>
<sequence length="127" mass="13572">MRYFGTWVRAGITLILLVVAGLWLLAVYGELGSPVTKQADGSTVDEFQRAKDILLVVLPLLTSSLGYWFGSAGRQQAENKADQATDVADKAQRKLAGVLDSATEPGLLDKAKAKDPEAFKSDTTASS</sequence>
<evidence type="ECO:0000256" key="1">
    <source>
        <dbReference type="SAM" id="MobiDB-lite"/>
    </source>
</evidence>
<evidence type="ECO:0000256" key="2">
    <source>
        <dbReference type="SAM" id="Phobius"/>
    </source>
</evidence>
<feature type="transmembrane region" description="Helical" evidence="2">
    <location>
        <begin position="53"/>
        <end position="70"/>
    </location>
</feature>
<feature type="region of interest" description="Disordered" evidence="1">
    <location>
        <begin position="107"/>
        <end position="127"/>
    </location>
</feature>
<evidence type="ECO:0000313" key="4">
    <source>
        <dbReference type="Proteomes" id="UP000198878"/>
    </source>
</evidence>
<proteinExistence type="predicted"/>